<evidence type="ECO:0000313" key="1">
    <source>
        <dbReference type="EMBL" id="KAH9287811.1"/>
    </source>
</evidence>
<gene>
    <name evidence="1" type="ORF">KI387_031928</name>
</gene>
<protein>
    <submittedName>
        <fullName evidence="1">Uncharacterized protein</fullName>
    </submittedName>
</protein>
<feature type="non-terminal residue" evidence="1">
    <location>
        <position position="1"/>
    </location>
</feature>
<organism evidence="1 2">
    <name type="scientific">Taxus chinensis</name>
    <name type="common">Chinese yew</name>
    <name type="synonym">Taxus wallichiana var. chinensis</name>
    <dbReference type="NCBI Taxonomy" id="29808"/>
    <lineage>
        <taxon>Eukaryota</taxon>
        <taxon>Viridiplantae</taxon>
        <taxon>Streptophyta</taxon>
        <taxon>Embryophyta</taxon>
        <taxon>Tracheophyta</taxon>
        <taxon>Spermatophyta</taxon>
        <taxon>Pinopsida</taxon>
        <taxon>Pinidae</taxon>
        <taxon>Conifers II</taxon>
        <taxon>Cupressales</taxon>
        <taxon>Taxaceae</taxon>
        <taxon>Taxus</taxon>
    </lineage>
</organism>
<evidence type="ECO:0000313" key="2">
    <source>
        <dbReference type="Proteomes" id="UP000824469"/>
    </source>
</evidence>
<name>A0AA38BNK6_TAXCH</name>
<dbReference type="EMBL" id="JAHRHJ020003813">
    <property type="protein sequence ID" value="KAH9287811.1"/>
    <property type="molecule type" value="Genomic_DNA"/>
</dbReference>
<feature type="non-terminal residue" evidence="1">
    <location>
        <position position="62"/>
    </location>
</feature>
<proteinExistence type="predicted"/>
<comment type="caution">
    <text evidence="1">The sequence shown here is derived from an EMBL/GenBank/DDBJ whole genome shotgun (WGS) entry which is preliminary data.</text>
</comment>
<sequence>AADVAGGLRSGRLSSLPSFVHLYYSAVELFYLFIPLHRLGIDAHQFVSFTGCLCIKKMCLLL</sequence>
<dbReference type="Proteomes" id="UP000824469">
    <property type="component" value="Unassembled WGS sequence"/>
</dbReference>
<dbReference type="AlphaFoldDB" id="A0AA38BNK6"/>
<accession>A0AA38BNK6</accession>
<keyword evidence="2" id="KW-1185">Reference proteome</keyword>
<reference evidence="1 2" key="1">
    <citation type="journal article" date="2021" name="Nat. Plants">
        <title>The Taxus genome provides insights into paclitaxel biosynthesis.</title>
        <authorList>
            <person name="Xiong X."/>
            <person name="Gou J."/>
            <person name="Liao Q."/>
            <person name="Li Y."/>
            <person name="Zhou Q."/>
            <person name="Bi G."/>
            <person name="Li C."/>
            <person name="Du R."/>
            <person name="Wang X."/>
            <person name="Sun T."/>
            <person name="Guo L."/>
            <person name="Liang H."/>
            <person name="Lu P."/>
            <person name="Wu Y."/>
            <person name="Zhang Z."/>
            <person name="Ro D.K."/>
            <person name="Shang Y."/>
            <person name="Huang S."/>
            <person name="Yan J."/>
        </authorList>
    </citation>
    <scope>NUCLEOTIDE SEQUENCE [LARGE SCALE GENOMIC DNA]</scope>
    <source>
        <strain evidence="1">Ta-2019</strain>
    </source>
</reference>